<dbReference type="Gramene" id="EOY32497">
    <property type="protein sequence ID" value="EOY32497"/>
    <property type="gene ID" value="TCM_040453"/>
</dbReference>
<evidence type="ECO:0000313" key="1">
    <source>
        <dbReference type="EMBL" id="EOY32497.1"/>
    </source>
</evidence>
<keyword evidence="2" id="KW-1185">Reference proteome</keyword>
<gene>
    <name evidence="1" type="ORF">TCM_040453</name>
</gene>
<organism evidence="1 2">
    <name type="scientific">Theobroma cacao</name>
    <name type="common">Cacao</name>
    <name type="synonym">Cocoa</name>
    <dbReference type="NCBI Taxonomy" id="3641"/>
    <lineage>
        <taxon>Eukaryota</taxon>
        <taxon>Viridiplantae</taxon>
        <taxon>Streptophyta</taxon>
        <taxon>Embryophyta</taxon>
        <taxon>Tracheophyta</taxon>
        <taxon>Spermatophyta</taxon>
        <taxon>Magnoliopsida</taxon>
        <taxon>eudicotyledons</taxon>
        <taxon>Gunneridae</taxon>
        <taxon>Pentapetalae</taxon>
        <taxon>rosids</taxon>
        <taxon>malvids</taxon>
        <taxon>Malvales</taxon>
        <taxon>Malvaceae</taxon>
        <taxon>Byttnerioideae</taxon>
        <taxon>Theobroma</taxon>
    </lineage>
</organism>
<dbReference type="InParanoid" id="A0A061GTJ3"/>
<dbReference type="AlphaFoldDB" id="A0A061GTJ3"/>
<sequence length="88" mass="9984">MRRSVLPDTCFHDNYSIVMETACMIDQEAKRSRVVAVVLGFEGFSGVACSSSFKYTQREHVVAAFILPKMCICLYCIRKQCFLPNGHK</sequence>
<protein>
    <submittedName>
        <fullName evidence="1">Uncharacterized protein</fullName>
    </submittedName>
</protein>
<proteinExistence type="predicted"/>
<dbReference type="HOGENOM" id="CLU_2473513_0_0_1"/>
<dbReference type="EMBL" id="CM001887">
    <property type="protein sequence ID" value="EOY32497.1"/>
    <property type="molecule type" value="Genomic_DNA"/>
</dbReference>
<name>A0A061GTJ3_THECC</name>
<dbReference type="Proteomes" id="UP000026915">
    <property type="component" value="Chromosome 9"/>
</dbReference>
<reference evidence="1 2" key="1">
    <citation type="journal article" date="2013" name="Genome Biol.">
        <title>The genome sequence of the most widely cultivated cacao type and its use to identify candidate genes regulating pod color.</title>
        <authorList>
            <person name="Motamayor J.C."/>
            <person name="Mockaitis K."/>
            <person name="Schmutz J."/>
            <person name="Haiminen N."/>
            <person name="Iii D.L."/>
            <person name="Cornejo O."/>
            <person name="Findley S.D."/>
            <person name="Zheng P."/>
            <person name="Utro F."/>
            <person name="Royaert S."/>
            <person name="Saski C."/>
            <person name="Jenkins J."/>
            <person name="Podicheti R."/>
            <person name="Zhao M."/>
            <person name="Scheffler B.E."/>
            <person name="Stack J.C."/>
            <person name="Feltus F.A."/>
            <person name="Mustiga G.M."/>
            <person name="Amores F."/>
            <person name="Phillips W."/>
            <person name="Marelli J.P."/>
            <person name="May G.D."/>
            <person name="Shapiro H."/>
            <person name="Ma J."/>
            <person name="Bustamante C.D."/>
            <person name="Schnell R.J."/>
            <person name="Main D."/>
            <person name="Gilbert D."/>
            <person name="Parida L."/>
            <person name="Kuhn D.N."/>
        </authorList>
    </citation>
    <scope>NUCLEOTIDE SEQUENCE [LARGE SCALE GENOMIC DNA]</scope>
    <source>
        <strain evidence="2">cv. Matina 1-6</strain>
    </source>
</reference>
<evidence type="ECO:0000313" key="2">
    <source>
        <dbReference type="Proteomes" id="UP000026915"/>
    </source>
</evidence>
<accession>A0A061GTJ3</accession>